<reference evidence="2 3" key="1">
    <citation type="submission" date="2020-06" db="EMBL/GenBank/DDBJ databases">
        <title>Actinokineospora xiongansis sp. nov., isolated from soil of Baiyangdian.</title>
        <authorList>
            <person name="Zhang X."/>
        </authorList>
    </citation>
    <scope>NUCLEOTIDE SEQUENCE [LARGE SCALE GENOMIC DNA]</scope>
    <source>
        <strain evidence="2 3">HBU206404</strain>
    </source>
</reference>
<keyword evidence="3" id="KW-1185">Reference proteome</keyword>
<gene>
    <name evidence="2" type="ORF">GPZ80_27575</name>
</gene>
<accession>A0ABR7LDZ8</accession>
<dbReference type="NCBIfam" id="TIGR02246">
    <property type="entry name" value="SgcJ/EcaC family oxidoreductase"/>
    <property type="match status" value="1"/>
</dbReference>
<protein>
    <submittedName>
        <fullName evidence="2">SgcJ/EcaC family oxidoreductase</fullName>
    </submittedName>
</protein>
<name>A0ABR7LDZ8_9PSEU</name>
<evidence type="ECO:0000313" key="3">
    <source>
        <dbReference type="Proteomes" id="UP000734823"/>
    </source>
</evidence>
<dbReference type="Pfam" id="PF14534">
    <property type="entry name" value="DUF4440"/>
    <property type="match status" value="1"/>
</dbReference>
<dbReference type="InterPro" id="IPR032710">
    <property type="entry name" value="NTF2-like_dom_sf"/>
</dbReference>
<evidence type="ECO:0000259" key="1">
    <source>
        <dbReference type="Pfam" id="PF14534"/>
    </source>
</evidence>
<dbReference type="EMBL" id="JABVED010000021">
    <property type="protein sequence ID" value="MBC6450928.1"/>
    <property type="molecule type" value="Genomic_DNA"/>
</dbReference>
<dbReference type="SUPFAM" id="SSF54427">
    <property type="entry name" value="NTF2-like"/>
    <property type="match status" value="1"/>
</dbReference>
<comment type="caution">
    <text evidence="2">The sequence shown here is derived from an EMBL/GenBank/DDBJ whole genome shotgun (WGS) entry which is preliminary data.</text>
</comment>
<dbReference type="InterPro" id="IPR027843">
    <property type="entry name" value="DUF4440"/>
</dbReference>
<sequence>MSTDLTDADKVAIASLTQKVIASWAYADAEAFASVFTDDGTMVLPGLYKKGREEIQKYMTVAFADVYKGTQVTGKPIDMRPLGRDAAILLSAGGVLDPGESEVADKAAIRAAWIVVKQDGQWKLAAYQNSPRDAVEGVKTQKAA</sequence>
<organism evidence="2 3">
    <name type="scientific">Actinokineospora xionganensis</name>
    <dbReference type="NCBI Taxonomy" id="2684470"/>
    <lineage>
        <taxon>Bacteria</taxon>
        <taxon>Bacillati</taxon>
        <taxon>Actinomycetota</taxon>
        <taxon>Actinomycetes</taxon>
        <taxon>Pseudonocardiales</taxon>
        <taxon>Pseudonocardiaceae</taxon>
        <taxon>Actinokineospora</taxon>
    </lineage>
</organism>
<dbReference type="Proteomes" id="UP000734823">
    <property type="component" value="Unassembled WGS sequence"/>
</dbReference>
<evidence type="ECO:0000313" key="2">
    <source>
        <dbReference type="EMBL" id="MBC6450928.1"/>
    </source>
</evidence>
<feature type="domain" description="DUF4440" evidence="1">
    <location>
        <begin position="13"/>
        <end position="124"/>
    </location>
</feature>
<proteinExistence type="predicted"/>
<dbReference type="InterPro" id="IPR011944">
    <property type="entry name" value="Steroid_delta5-4_isomerase"/>
</dbReference>
<dbReference type="RefSeq" id="WP_187224003.1">
    <property type="nucleotide sequence ID" value="NZ_JABVED010000021.1"/>
</dbReference>
<dbReference type="Gene3D" id="3.10.450.50">
    <property type="match status" value="1"/>
</dbReference>